<evidence type="ECO:0000313" key="3">
    <source>
        <dbReference type="Proteomes" id="UP000587527"/>
    </source>
</evidence>
<gene>
    <name evidence="2" type="ORF">F4553_006994</name>
</gene>
<keyword evidence="3" id="KW-1185">Reference proteome</keyword>
<protein>
    <submittedName>
        <fullName evidence="2">Uncharacterized protein</fullName>
    </submittedName>
</protein>
<organism evidence="2 3">
    <name type="scientific">Allocatelliglobosispora scoriae</name>
    <dbReference type="NCBI Taxonomy" id="643052"/>
    <lineage>
        <taxon>Bacteria</taxon>
        <taxon>Bacillati</taxon>
        <taxon>Actinomycetota</taxon>
        <taxon>Actinomycetes</taxon>
        <taxon>Micromonosporales</taxon>
        <taxon>Micromonosporaceae</taxon>
        <taxon>Allocatelliglobosispora</taxon>
    </lineage>
</organism>
<feature type="region of interest" description="Disordered" evidence="1">
    <location>
        <begin position="1"/>
        <end position="39"/>
    </location>
</feature>
<name>A0A841C3M4_9ACTN</name>
<feature type="compositionally biased region" description="Polar residues" evidence="1">
    <location>
        <begin position="1"/>
        <end position="13"/>
    </location>
</feature>
<reference evidence="2 3" key="1">
    <citation type="submission" date="2020-08" db="EMBL/GenBank/DDBJ databases">
        <title>Sequencing the genomes of 1000 actinobacteria strains.</title>
        <authorList>
            <person name="Klenk H.-P."/>
        </authorList>
    </citation>
    <scope>NUCLEOTIDE SEQUENCE [LARGE SCALE GENOMIC DNA]</scope>
    <source>
        <strain evidence="2 3">DSM 45362</strain>
    </source>
</reference>
<dbReference type="EMBL" id="JACHMN010000003">
    <property type="protein sequence ID" value="MBB5873560.1"/>
    <property type="molecule type" value="Genomic_DNA"/>
</dbReference>
<accession>A0A841C3M4</accession>
<sequence>MRSNMNIPGTREQSAAPPPNRDGAAADQIRPTPAPAGTVVGRIAGLSNVYA</sequence>
<proteinExistence type="predicted"/>
<dbReference type="Proteomes" id="UP000587527">
    <property type="component" value="Unassembled WGS sequence"/>
</dbReference>
<dbReference type="AlphaFoldDB" id="A0A841C3M4"/>
<evidence type="ECO:0000256" key="1">
    <source>
        <dbReference type="SAM" id="MobiDB-lite"/>
    </source>
</evidence>
<evidence type="ECO:0000313" key="2">
    <source>
        <dbReference type="EMBL" id="MBB5873560.1"/>
    </source>
</evidence>
<comment type="caution">
    <text evidence="2">The sequence shown here is derived from an EMBL/GenBank/DDBJ whole genome shotgun (WGS) entry which is preliminary data.</text>
</comment>